<feature type="compositionally biased region" description="Low complexity" evidence="2">
    <location>
        <begin position="119"/>
        <end position="140"/>
    </location>
</feature>
<organism evidence="3 4">
    <name type="scientific">Lentinus tigrinus ALCF2SS1-6</name>
    <dbReference type="NCBI Taxonomy" id="1328759"/>
    <lineage>
        <taxon>Eukaryota</taxon>
        <taxon>Fungi</taxon>
        <taxon>Dikarya</taxon>
        <taxon>Basidiomycota</taxon>
        <taxon>Agaricomycotina</taxon>
        <taxon>Agaricomycetes</taxon>
        <taxon>Polyporales</taxon>
        <taxon>Polyporaceae</taxon>
        <taxon>Lentinus</taxon>
    </lineage>
</organism>
<dbReference type="STRING" id="1328759.A0A5C2S487"/>
<sequence>MPVEVASASGASTRSKPTTRSSIRQSFGLSSVGKAIADVMHKDSKENEKDREKATKKKDTAARRTSAILAPPARASTDKAPTKKKDIEDSPDAKTITRHSRRQSALRKLTSPSDDHPSPSDNTSPKGSSSVRVSVRNRNSLAGSGLPKYRPRSLLGEPAIVPPKKSPTPTQQSRRRRLSSSDDETDEVKTPKELDTLDVPSADKSGRPISPLPHRAALKVNLTSAINVRPVTPEKKDKGLPQPKGSPSSVRTTSTKASKMSKTSTPPVSGSGSARSALPRPPSSASSSVSGSSRTPGTPGTPTMLGNIVKGPNMLRLKNAADGSPSPLRNGLPAPQDSPLGRVSARKNGSSSKSGIIHMRGASVPATPTPKSISADSSMDSMDADDVEFMLGSIVSPTAPTPAIPRIVRSKGDSSPGDPQTPTRSPFLPSRAQLSYASPAPPSSTESSPFLRPKPRHPGNDRGSILSWEQLAQHSKTLDDEDVERMISEIPAPFRPGAISPALSVIDIPDSPSLSALPSPTGYGSISQVLLPDVTPSPAIHNTTRLFDNMGPPTPSGDSAALTLLRLQLAAAESRAQERLAQMQSLEEQLHAAKEARMRDAEELARQISELEQQVHGNLAIEGQRTEQIAVLEEMLREAQAAQEKSVKDVARKAEDALCASKAAALQAKQAQARSEVAFAAREVGAAWFCVRETAESELELVRSNREMLAVLLAGLDHNLAQLSRK</sequence>
<dbReference type="AlphaFoldDB" id="A0A5C2S487"/>
<evidence type="ECO:0000256" key="2">
    <source>
        <dbReference type="SAM" id="MobiDB-lite"/>
    </source>
</evidence>
<proteinExistence type="predicted"/>
<feature type="compositionally biased region" description="Low complexity" evidence="2">
    <location>
        <begin position="372"/>
        <end position="381"/>
    </location>
</feature>
<keyword evidence="4" id="KW-1185">Reference proteome</keyword>
<keyword evidence="1" id="KW-0175">Coiled coil</keyword>
<dbReference type="EMBL" id="ML122275">
    <property type="protein sequence ID" value="RPD58362.1"/>
    <property type="molecule type" value="Genomic_DNA"/>
</dbReference>
<protein>
    <submittedName>
        <fullName evidence="3">Uncharacterized protein</fullName>
    </submittedName>
</protein>
<name>A0A5C2S487_9APHY</name>
<evidence type="ECO:0000313" key="3">
    <source>
        <dbReference type="EMBL" id="RPD58362.1"/>
    </source>
</evidence>
<accession>A0A5C2S487</accession>
<feature type="compositionally biased region" description="Basic and acidic residues" evidence="2">
    <location>
        <begin position="76"/>
        <end position="92"/>
    </location>
</feature>
<dbReference type="OrthoDB" id="3203770at2759"/>
<feature type="compositionally biased region" description="Low complexity" evidence="2">
    <location>
        <begin position="252"/>
        <end position="303"/>
    </location>
</feature>
<feature type="compositionally biased region" description="Polar residues" evidence="2">
    <location>
        <begin position="9"/>
        <end position="29"/>
    </location>
</feature>
<evidence type="ECO:0000256" key="1">
    <source>
        <dbReference type="SAM" id="Coils"/>
    </source>
</evidence>
<feature type="region of interest" description="Disordered" evidence="2">
    <location>
        <begin position="1"/>
        <end position="463"/>
    </location>
</feature>
<gene>
    <name evidence="3" type="ORF">L227DRAFT_577072</name>
</gene>
<feature type="compositionally biased region" description="Basic residues" evidence="2">
    <location>
        <begin position="96"/>
        <end position="105"/>
    </location>
</feature>
<feature type="compositionally biased region" description="Low complexity" evidence="2">
    <location>
        <begin position="435"/>
        <end position="449"/>
    </location>
</feature>
<dbReference type="Proteomes" id="UP000313359">
    <property type="component" value="Unassembled WGS sequence"/>
</dbReference>
<feature type="coiled-coil region" evidence="1">
    <location>
        <begin position="569"/>
        <end position="683"/>
    </location>
</feature>
<reference evidence="3" key="1">
    <citation type="journal article" date="2018" name="Genome Biol. Evol.">
        <title>Genomics and development of Lentinus tigrinus, a white-rot wood-decaying mushroom with dimorphic fruiting bodies.</title>
        <authorList>
            <person name="Wu B."/>
            <person name="Xu Z."/>
            <person name="Knudson A."/>
            <person name="Carlson A."/>
            <person name="Chen N."/>
            <person name="Kovaka S."/>
            <person name="LaButti K."/>
            <person name="Lipzen A."/>
            <person name="Pennachio C."/>
            <person name="Riley R."/>
            <person name="Schakwitz W."/>
            <person name="Umezawa K."/>
            <person name="Ohm R.A."/>
            <person name="Grigoriev I.V."/>
            <person name="Nagy L.G."/>
            <person name="Gibbons J."/>
            <person name="Hibbett D."/>
        </authorList>
    </citation>
    <scope>NUCLEOTIDE SEQUENCE [LARGE SCALE GENOMIC DNA]</scope>
    <source>
        <strain evidence="3">ALCF2SS1-6</strain>
    </source>
</reference>
<evidence type="ECO:0000313" key="4">
    <source>
        <dbReference type="Proteomes" id="UP000313359"/>
    </source>
</evidence>
<feature type="compositionally biased region" description="Basic and acidic residues" evidence="2">
    <location>
        <begin position="39"/>
        <end position="62"/>
    </location>
</feature>